<dbReference type="Proteomes" id="UP001244787">
    <property type="component" value="Unassembled WGS sequence"/>
</dbReference>
<comment type="caution">
    <text evidence="1">The sequence shown here is derived from an EMBL/GenBank/DDBJ whole genome shotgun (WGS) entry which is preliminary data.</text>
</comment>
<dbReference type="EMBL" id="JAUGQQ010000004">
    <property type="protein sequence ID" value="MDN3724420.1"/>
    <property type="molecule type" value="Genomic_DNA"/>
</dbReference>
<keyword evidence="2" id="KW-1185">Reference proteome</keyword>
<name>A0ABT8DKI8_9FLAO</name>
<accession>A0ABT8DKI8</accession>
<reference evidence="1 2" key="1">
    <citation type="submission" date="2023-06" db="EMBL/GenBank/DDBJ databases">
        <authorList>
            <person name="Ye Y.-Q."/>
            <person name="Du Z.-J."/>
        </authorList>
    </citation>
    <scope>NUCLEOTIDE SEQUENCE [LARGE SCALE GENOMIC DNA]</scope>
    <source>
        <strain evidence="1 2">SDUM287046</strain>
    </source>
</reference>
<sequence>MRNIFLGIVIAFVIVFSLRYCENKKENREILEANTALIQKELKNVGKLIVTEGSYAQVFSYSDSKNLMYGLFDARKRALVVVNAKATIAYDLSKVEKIVDENTRTVTLTKIPEPELSINPNIQYYDVTQDYLNQFTASDYNKIKSRIEKSLRKKIEASELRTNAENRLISELQKIYILTNSMGWKLQYNSKIIEDETDLQKLKL</sequence>
<dbReference type="InterPro" id="IPR025324">
    <property type="entry name" value="DUF4230"/>
</dbReference>
<evidence type="ECO:0000313" key="2">
    <source>
        <dbReference type="Proteomes" id="UP001244787"/>
    </source>
</evidence>
<organism evidence="1 2">
    <name type="scientific">Aequorivita aurantiaca</name>
    <dbReference type="NCBI Taxonomy" id="3053356"/>
    <lineage>
        <taxon>Bacteria</taxon>
        <taxon>Pseudomonadati</taxon>
        <taxon>Bacteroidota</taxon>
        <taxon>Flavobacteriia</taxon>
        <taxon>Flavobacteriales</taxon>
        <taxon>Flavobacteriaceae</taxon>
        <taxon>Aequorivita</taxon>
    </lineage>
</organism>
<protein>
    <submittedName>
        <fullName evidence="1">DUF4230 domain-containing protein</fullName>
    </submittedName>
</protein>
<dbReference type="Pfam" id="PF14014">
    <property type="entry name" value="DUF4230"/>
    <property type="match status" value="1"/>
</dbReference>
<dbReference type="RefSeq" id="WP_290254504.1">
    <property type="nucleotide sequence ID" value="NZ_JAUGQQ010000004.1"/>
</dbReference>
<gene>
    <name evidence="1" type="ORF">QRD02_08495</name>
</gene>
<evidence type="ECO:0000313" key="1">
    <source>
        <dbReference type="EMBL" id="MDN3724420.1"/>
    </source>
</evidence>
<proteinExistence type="predicted"/>